<dbReference type="InterPro" id="IPR005358">
    <property type="entry name" value="Puta_zinc/iron-chelating_dom"/>
</dbReference>
<proteinExistence type="predicted"/>
<protein>
    <recommendedName>
        <fullName evidence="3">YkgJ family cysteine cluster protein</fullName>
    </recommendedName>
</protein>
<dbReference type="Proteomes" id="UP000230052">
    <property type="component" value="Unassembled WGS sequence"/>
</dbReference>
<gene>
    <name evidence="1" type="ORF">COS99_05630</name>
</gene>
<organism evidence="1 2">
    <name type="scientific">Candidatus Aquitaenariimonas noxiae</name>
    <dbReference type="NCBI Taxonomy" id="1974741"/>
    <lineage>
        <taxon>Bacteria</taxon>
        <taxon>Pseudomonadati</taxon>
        <taxon>Candidatus Omnitrophota</taxon>
        <taxon>Candidatus Aquitaenariimonas</taxon>
    </lineage>
</organism>
<evidence type="ECO:0008006" key="3">
    <source>
        <dbReference type="Google" id="ProtNLM"/>
    </source>
</evidence>
<reference evidence="1 2" key="1">
    <citation type="submission" date="2017-09" db="EMBL/GenBank/DDBJ databases">
        <title>Depth-based differentiation of microbial function through sediment-hosted aquifers and enrichment of novel symbionts in the deep terrestrial subsurface.</title>
        <authorList>
            <person name="Probst A.J."/>
            <person name="Ladd B."/>
            <person name="Jarett J.K."/>
            <person name="Geller-Mcgrath D.E."/>
            <person name="Sieber C.M."/>
            <person name="Emerson J.B."/>
            <person name="Anantharaman K."/>
            <person name="Thomas B.C."/>
            <person name="Malmstrom R."/>
            <person name="Stieglmeier M."/>
            <person name="Klingl A."/>
            <person name="Woyke T."/>
            <person name="Ryan C.M."/>
            <person name="Banfield J.F."/>
        </authorList>
    </citation>
    <scope>NUCLEOTIDE SEQUENCE [LARGE SCALE GENOMIC DNA]</scope>
    <source>
        <strain evidence="1">CG07_land_8_20_14_0_80_42_15</strain>
    </source>
</reference>
<dbReference type="AlphaFoldDB" id="A0A2J0KY58"/>
<evidence type="ECO:0000313" key="2">
    <source>
        <dbReference type="Proteomes" id="UP000230052"/>
    </source>
</evidence>
<comment type="caution">
    <text evidence="1">The sequence shown here is derived from an EMBL/GenBank/DDBJ whole genome shotgun (WGS) entry which is preliminary data.</text>
</comment>
<accession>A0A2J0KY58</accession>
<dbReference type="EMBL" id="PEWV01000060">
    <property type="protein sequence ID" value="PIU41340.1"/>
    <property type="molecule type" value="Genomic_DNA"/>
</dbReference>
<dbReference type="Pfam" id="PF03692">
    <property type="entry name" value="CxxCxxCC"/>
    <property type="match status" value="1"/>
</dbReference>
<evidence type="ECO:0000313" key="1">
    <source>
        <dbReference type="EMBL" id="PIU41340.1"/>
    </source>
</evidence>
<name>A0A2J0KY58_9BACT</name>
<sequence>MINQFIPNDFCLKCKICCRFIKKDSVWTPHLLDGDIKSLLNSNALQPTAITKSKKIKLIPILDEKIFICPLLNIKNSECKAYAFRPFECALYPFLINRTGKKVFLAVDINCSYIKAKLDSDELKEYTRYITKFVRSVAFKKILKNTPRIIHKYPKVLNISTISL</sequence>